<reference evidence="2" key="1">
    <citation type="journal article" date="2019" name="Int. J. Syst. Evol. Microbiol.">
        <title>The Global Catalogue of Microorganisms (GCM) 10K type strain sequencing project: providing services to taxonomists for standard genome sequencing and annotation.</title>
        <authorList>
            <consortium name="The Broad Institute Genomics Platform"/>
            <consortium name="The Broad Institute Genome Sequencing Center for Infectious Disease"/>
            <person name="Wu L."/>
            <person name="Ma J."/>
        </authorList>
    </citation>
    <scope>NUCLEOTIDE SEQUENCE [LARGE SCALE GENOMIC DNA]</scope>
    <source>
        <strain evidence="2">JCM 15592</strain>
    </source>
</reference>
<dbReference type="NCBIfam" id="TIGR03843">
    <property type="entry name" value="SCO1664 family protein"/>
    <property type="match status" value="1"/>
</dbReference>
<dbReference type="InterPro" id="IPR022292">
    <property type="entry name" value="CHP03843"/>
</dbReference>
<name>A0ABP4XNM9_9MICO</name>
<keyword evidence="2" id="KW-1185">Reference proteome</keyword>
<dbReference type="EMBL" id="BAAAPO010000015">
    <property type="protein sequence ID" value="GAA1786320.1"/>
    <property type="molecule type" value="Genomic_DNA"/>
</dbReference>
<sequence>MQGAGVCGPAAVPVLRWAARPDRAHLPAREWLPPLITESALAEGELHLLGRLTEASNATWLTRLGDPEAGPLVVYKPVRGERPLWDFPDGTLAGRERAAYLVSELGGWHLVPPTILREGPAGLGMAQAWVGDVDDAAESVVHVIRVGSDPRGLRPVLRASDDTGAPLLVAHEEASDVRTLALLDCVLNNTDRKGAHAFRHAGRLYAVDHGVTFHAEPKLRTVLWGWGGEALTGDEIEQLRGLREQVIGDDPRAEEVRSHLTAREMRALLGRIDDLLRGGRFPEPDGEWPAIPWPPI</sequence>
<gene>
    <name evidence="1" type="ORF">GCM10009811_09240</name>
</gene>
<organism evidence="1 2">
    <name type="scientific">Nostocoides veronense</name>
    <dbReference type="NCBI Taxonomy" id="330836"/>
    <lineage>
        <taxon>Bacteria</taxon>
        <taxon>Bacillati</taxon>
        <taxon>Actinomycetota</taxon>
        <taxon>Actinomycetes</taxon>
        <taxon>Micrococcales</taxon>
        <taxon>Intrasporangiaceae</taxon>
        <taxon>Nostocoides</taxon>
    </lineage>
</organism>
<comment type="caution">
    <text evidence="1">The sequence shown here is derived from an EMBL/GenBank/DDBJ whole genome shotgun (WGS) entry which is preliminary data.</text>
</comment>
<evidence type="ECO:0000313" key="1">
    <source>
        <dbReference type="EMBL" id="GAA1786320.1"/>
    </source>
</evidence>
<evidence type="ECO:0000313" key="2">
    <source>
        <dbReference type="Proteomes" id="UP001499938"/>
    </source>
</evidence>
<dbReference type="Proteomes" id="UP001499938">
    <property type="component" value="Unassembled WGS sequence"/>
</dbReference>
<protein>
    <submittedName>
        <fullName evidence="1">SCO1664 family protein</fullName>
    </submittedName>
</protein>
<accession>A0ABP4XNM9</accession>
<proteinExistence type="predicted"/>